<dbReference type="SUPFAM" id="SSF103473">
    <property type="entry name" value="MFS general substrate transporter"/>
    <property type="match status" value="1"/>
</dbReference>
<dbReference type="EMBL" id="WWDJ01000027">
    <property type="protein sequence ID" value="NEX55073.1"/>
    <property type="molecule type" value="Genomic_DNA"/>
</dbReference>
<dbReference type="InterPro" id="IPR036259">
    <property type="entry name" value="MFS_trans_sf"/>
</dbReference>
<dbReference type="AlphaFoldDB" id="A0A6M0M6G2"/>
<gene>
    <name evidence="2" type="ORF">GTP08_05055</name>
</gene>
<dbReference type="RefSeq" id="WP_163656493.1">
    <property type="nucleotide sequence ID" value="NZ_JBQEQH010000001.1"/>
</dbReference>
<reference evidence="2 3" key="1">
    <citation type="submission" date="2019-12" db="EMBL/GenBank/DDBJ databases">
        <title>Draft Genome Sequences of L. lactis strains MS22333, MS22334, MS22336, and MS22337, Isolated from Spontaneous Fermented Camel Milk in Ethiopia.</title>
        <authorList>
            <person name="Bragason E."/>
            <person name="Hansen E.B."/>
            <person name="Guya M.E."/>
            <person name="Berhe T."/>
        </authorList>
    </citation>
    <scope>NUCLEOTIDE SEQUENCE [LARGE SCALE GENOMIC DNA]</scope>
    <source>
        <strain evidence="2 3">MS22336</strain>
    </source>
</reference>
<evidence type="ECO:0000256" key="1">
    <source>
        <dbReference type="SAM" id="Phobius"/>
    </source>
</evidence>
<proteinExistence type="predicted"/>
<accession>A0A6M0M6G2</accession>
<keyword evidence="1" id="KW-0812">Transmembrane</keyword>
<name>A0A6M0M6G2_9LACT</name>
<feature type="transmembrane region" description="Helical" evidence="1">
    <location>
        <begin position="40"/>
        <end position="61"/>
    </location>
</feature>
<organism evidence="2 3">
    <name type="scientific">Lactococcus lactis</name>
    <dbReference type="NCBI Taxonomy" id="1358"/>
    <lineage>
        <taxon>Bacteria</taxon>
        <taxon>Bacillati</taxon>
        <taxon>Bacillota</taxon>
        <taxon>Bacilli</taxon>
        <taxon>Lactobacillales</taxon>
        <taxon>Streptococcaceae</taxon>
        <taxon>Lactococcus</taxon>
    </lineage>
</organism>
<dbReference type="Proteomes" id="UP000477402">
    <property type="component" value="Unassembled WGS sequence"/>
</dbReference>
<keyword evidence="1" id="KW-0472">Membrane</keyword>
<evidence type="ECO:0000313" key="3">
    <source>
        <dbReference type="Proteomes" id="UP000477402"/>
    </source>
</evidence>
<feature type="transmembrane region" description="Helical" evidence="1">
    <location>
        <begin position="67"/>
        <end position="89"/>
    </location>
</feature>
<evidence type="ECO:0000313" key="2">
    <source>
        <dbReference type="EMBL" id="NEX55073.1"/>
    </source>
</evidence>
<sequence>MMVLKPIIRDIGGTTSQRFGYDLDTYELYVRSVRNGGNTIIGIMPSAPLLGAVLYGLFHFYNKFSSVMLLFGTSVILCLVSFLIIYFWVKITENYINYRVFEKISTDKKLELNVLEKQNSENIAIGILIFILVFAVPALFPLGEYYLKTSDMDIFVIYIISLSVINVSVYGIWLYRRRKNTRRIILEKYLSNNP</sequence>
<protein>
    <recommendedName>
        <fullName evidence="4">Tandem five-TM protein</fullName>
    </recommendedName>
</protein>
<feature type="transmembrane region" description="Helical" evidence="1">
    <location>
        <begin position="123"/>
        <end position="143"/>
    </location>
</feature>
<keyword evidence="1" id="KW-1133">Transmembrane helix</keyword>
<evidence type="ECO:0008006" key="4">
    <source>
        <dbReference type="Google" id="ProtNLM"/>
    </source>
</evidence>
<feature type="transmembrane region" description="Helical" evidence="1">
    <location>
        <begin position="155"/>
        <end position="175"/>
    </location>
</feature>
<comment type="caution">
    <text evidence="2">The sequence shown here is derived from an EMBL/GenBank/DDBJ whole genome shotgun (WGS) entry which is preliminary data.</text>
</comment>